<dbReference type="RefSeq" id="WP_085418734.1">
    <property type="nucleotide sequence ID" value="NZ_CP091509.1"/>
</dbReference>
<evidence type="ECO:0000313" key="1">
    <source>
        <dbReference type="EMBL" id="OSI32617.1"/>
    </source>
</evidence>
<reference evidence="1 2" key="1">
    <citation type="submission" date="2017-01" db="EMBL/GenBank/DDBJ databases">
        <authorList>
            <person name="Wolfgang W.J."/>
            <person name="Cole J."/>
            <person name="Wroblewski D."/>
            <person name="Mcginnis J."/>
            <person name="Musser K.A."/>
        </authorList>
    </citation>
    <scope>NUCLEOTIDE SEQUENCE [LARGE SCALE GENOMIC DNA]</scope>
    <source>
        <strain evidence="1 2">93087</strain>
    </source>
</reference>
<protein>
    <submittedName>
        <fullName evidence="1">Uncharacterized protein</fullName>
    </submittedName>
</protein>
<gene>
    <name evidence="1" type="ORF">BV913_09470</name>
</gene>
<name>A0ABX3WLJ8_9NEIS</name>
<dbReference type="EMBL" id="MTAC01000026">
    <property type="protein sequence ID" value="OSI32617.1"/>
    <property type="molecule type" value="Genomic_DNA"/>
</dbReference>
<dbReference type="Proteomes" id="UP000193346">
    <property type="component" value="Unassembled WGS sequence"/>
</dbReference>
<evidence type="ECO:0000313" key="2">
    <source>
        <dbReference type="Proteomes" id="UP000193346"/>
    </source>
</evidence>
<accession>A0ABX3WLJ8</accession>
<sequence>MAQNIDNQVFEAQVFPSETVQPMHLGKHSAQEMEETEGVFANTVRGFMGAVISDTEVEIFVLDRYTQKMLPFDLWFKWQHLTFIFF</sequence>
<comment type="caution">
    <text evidence="1">The sequence shown here is derived from an EMBL/GenBank/DDBJ whole genome shotgun (WGS) entry which is preliminary data.</text>
</comment>
<proteinExistence type="predicted"/>
<organism evidence="1 2">
    <name type="scientific">Neisseria dumasiana</name>
    <dbReference type="NCBI Taxonomy" id="1931275"/>
    <lineage>
        <taxon>Bacteria</taxon>
        <taxon>Pseudomonadati</taxon>
        <taxon>Pseudomonadota</taxon>
        <taxon>Betaproteobacteria</taxon>
        <taxon>Neisseriales</taxon>
        <taxon>Neisseriaceae</taxon>
        <taxon>Neisseria</taxon>
    </lineage>
</organism>
<keyword evidence="2" id="KW-1185">Reference proteome</keyword>